<proteinExistence type="inferred from homology"/>
<accession>A0A087CGP9</accession>
<dbReference type="InterPro" id="IPR012349">
    <property type="entry name" value="Split_barrel_FMN-bd"/>
</dbReference>
<organism evidence="5 6">
    <name type="scientific">Bifidobacterium psychraerophilum</name>
    <dbReference type="NCBI Taxonomy" id="218140"/>
    <lineage>
        <taxon>Bacteria</taxon>
        <taxon>Bacillati</taxon>
        <taxon>Actinomycetota</taxon>
        <taxon>Actinomycetes</taxon>
        <taxon>Bifidobacteriales</taxon>
        <taxon>Bifidobacteriaceae</taxon>
        <taxon>Bifidobacterium</taxon>
    </lineage>
</organism>
<dbReference type="AlphaFoldDB" id="A0A087CGP9"/>
<dbReference type="SUPFAM" id="SSF50475">
    <property type="entry name" value="FMN-binding split barrel"/>
    <property type="match status" value="1"/>
</dbReference>
<dbReference type="GO" id="GO:0010181">
    <property type="term" value="F:FMN binding"/>
    <property type="evidence" value="ECO:0007669"/>
    <property type="project" value="InterPro"/>
</dbReference>
<dbReference type="STRING" id="218140.BPSY_1300"/>
<name>A0A087CGP9_9BIFI</name>
<dbReference type="PANTHER" id="PTHR43567">
    <property type="entry name" value="FLAVOREDOXIN-RELATED-RELATED"/>
    <property type="match status" value="1"/>
</dbReference>
<dbReference type="GO" id="GO:0016646">
    <property type="term" value="F:oxidoreductase activity, acting on the CH-NH group of donors, NAD or NADP as acceptor"/>
    <property type="evidence" value="ECO:0007669"/>
    <property type="project" value="UniProtKB-ARBA"/>
</dbReference>
<gene>
    <name evidence="5" type="ORF">BPSY_1300</name>
</gene>
<dbReference type="Pfam" id="PF01613">
    <property type="entry name" value="Flavin_Reduct"/>
    <property type="match status" value="1"/>
</dbReference>
<evidence type="ECO:0000256" key="2">
    <source>
        <dbReference type="ARBA" id="ARBA00022630"/>
    </source>
</evidence>
<sequence length="234" mass="25538">MELFRCDNPRMTTYTHISSDTATDGSQGEARDSAHIDITPGMLYYGNTVVLLSTTNPDGSTNIAPMSSTWALGNTIVLGMGLGSRTAENLMQRGEAVLNLAGPELWEQVERLGDMTGGERSQQQHGHGSIPVHDKFTAVGLTPERAALVGCDRVAECRLQIEVRVKHCEPDVDNGFVIAQTTVLRVHADPAIVVEGTSHVDPRVWKPLIYNFRHYHTLTSQMGESSITQTPTLV</sequence>
<dbReference type="PANTHER" id="PTHR43567:SF1">
    <property type="entry name" value="FLAVOREDOXIN"/>
    <property type="match status" value="1"/>
</dbReference>
<evidence type="ECO:0000256" key="1">
    <source>
        <dbReference type="ARBA" id="ARBA00001917"/>
    </source>
</evidence>
<dbReference type="EMBL" id="JGZI01000009">
    <property type="protein sequence ID" value="KFI82449.1"/>
    <property type="molecule type" value="Genomic_DNA"/>
</dbReference>
<reference evidence="5 6" key="1">
    <citation type="submission" date="2014-03" db="EMBL/GenBank/DDBJ databases">
        <title>Genomics of Bifidobacteria.</title>
        <authorList>
            <person name="Ventura M."/>
            <person name="Milani C."/>
            <person name="Lugli G.A."/>
        </authorList>
    </citation>
    <scope>NUCLEOTIDE SEQUENCE [LARGE SCALE GENOMIC DNA]</scope>
    <source>
        <strain evidence="5 6">LMG 21775</strain>
    </source>
</reference>
<dbReference type="eggNOG" id="COG1853">
    <property type="taxonomic scope" value="Bacteria"/>
</dbReference>
<comment type="similarity">
    <text evidence="3">Belongs to the flavoredoxin family.</text>
</comment>
<evidence type="ECO:0000313" key="6">
    <source>
        <dbReference type="Proteomes" id="UP000029050"/>
    </source>
</evidence>
<evidence type="ECO:0000313" key="5">
    <source>
        <dbReference type="EMBL" id="KFI82449.1"/>
    </source>
</evidence>
<keyword evidence="6" id="KW-1185">Reference proteome</keyword>
<comment type="cofactor">
    <cofactor evidence="1">
        <name>FMN</name>
        <dbReference type="ChEBI" id="CHEBI:58210"/>
    </cofactor>
</comment>
<comment type="caution">
    <text evidence="5">The sequence shown here is derived from an EMBL/GenBank/DDBJ whole genome shotgun (WGS) entry which is preliminary data.</text>
</comment>
<dbReference type="InterPro" id="IPR002563">
    <property type="entry name" value="Flavin_Rdtase-like_dom"/>
</dbReference>
<evidence type="ECO:0000256" key="3">
    <source>
        <dbReference type="ARBA" id="ARBA00038054"/>
    </source>
</evidence>
<evidence type="ECO:0000259" key="4">
    <source>
        <dbReference type="Pfam" id="PF01613"/>
    </source>
</evidence>
<feature type="domain" description="Flavin reductase like" evidence="4">
    <location>
        <begin position="45"/>
        <end position="218"/>
    </location>
</feature>
<protein>
    <submittedName>
        <fullName evidence="5">Flavin reductase domain-containing protein FMN-binding domain</fullName>
    </submittedName>
</protein>
<keyword evidence="2" id="KW-0285">Flavoprotein</keyword>
<dbReference type="InterPro" id="IPR052174">
    <property type="entry name" value="Flavoredoxin"/>
</dbReference>
<dbReference type="Proteomes" id="UP000029050">
    <property type="component" value="Unassembled WGS sequence"/>
</dbReference>
<dbReference type="Gene3D" id="2.30.110.10">
    <property type="entry name" value="Electron Transport, Fmn-binding Protein, Chain A"/>
    <property type="match status" value="1"/>
</dbReference>